<organism evidence="3">
    <name type="scientific">marine sediment metagenome</name>
    <dbReference type="NCBI Taxonomy" id="412755"/>
    <lineage>
        <taxon>unclassified sequences</taxon>
        <taxon>metagenomes</taxon>
        <taxon>ecological metagenomes</taxon>
    </lineage>
</organism>
<dbReference type="EMBL" id="BARU01002366">
    <property type="protein sequence ID" value="GAH27295.1"/>
    <property type="molecule type" value="Genomic_DNA"/>
</dbReference>
<keyword evidence="1" id="KW-0472">Membrane</keyword>
<protein>
    <recommendedName>
        <fullName evidence="2">YoaR-like putative peptidoglycan binding domain-containing protein</fullName>
    </recommendedName>
</protein>
<dbReference type="Pfam" id="PF12229">
    <property type="entry name" value="PG_binding_4"/>
    <property type="match status" value="1"/>
</dbReference>
<dbReference type="Pfam" id="PF04294">
    <property type="entry name" value="VanW"/>
    <property type="match status" value="1"/>
</dbReference>
<comment type="caution">
    <text evidence="3">The sequence shown here is derived from an EMBL/GenBank/DDBJ whole genome shotgun (WGS) entry which is preliminary data.</text>
</comment>
<reference evidence="3" key="1">
    <citation type="journal article" date="2014" name="Front. Microbiol.">
        <title>High frequency of phylogenetically diverse reductive dehalogenase-homologous genes in deep subseafloor sedimentary metagenomes.</title>
        <authorList>
            <person name="Kawai M."/>
            <person name="Futagami T."/>
            <person name="Toyoda A."/>
            <person name="Takaki Y."/>
            <person name="Nishi S."/>
            <person name="Hori S."/>
            <person name="Arai W."/>
            <person name="Tsubouchi T."/>
            <person name="Morono Y."/>
            <person name="Uchiyama I."/>
            <person name="Ito T."/>
            <person name="Fujiyama A."/>
            <person name="Inagaki F."/>
            <person name="Takami H."/>
        </authorList>
    </citation>
    <scope>NUCLEOTIDE SEQUENCE</scope>
    <source>
        <strain evidence="3">Expedition CK06-06</strain>
    </source>
</reference>
<dbReference type="InterPro" id="IPR007391">
    <property type="entry name" value="Vancomycin_resist_VanW"/>
</dbReference>
<evidence type="ECO:0000259" key="2">
    <source>
        <dbReference type="Pfam" id="PF12229"/>
    </source>
</evidence>
<evidence type="ECO:0000313" key="3">
    <source>
        <dbReference type="EMBL" id="GAH27295.1"/>
    </source>
</evidence>
<feature type="domain" description="YoaR-like putative peptidoglycan binding" evidence="2">
    <location>
        <begin position="57"/>
        <end position="141"/>
    </location>
</feature>
<sequence length="278" mass="32365">HDNGGTFDLPVIYIEPLLDENKLINVKDEVEIIISNPITIKLSKDSYKLDRKKIADMVEFKKLIIKENGKEKLVVDVLFNDKLIKYLINSISYKIECVPIDAKFVVEGEQVIIEPSIDGKKLIRNEFLSQFEETAHRKESRIFEAPILILKPKLTTEKADSMGIKELVSTDTEYFSSKALNRVHNIRLITSMLDEILIAPHEIFLFNKTTGQRTKEKGFCRISFYQYPIVSIIFKFKILDTPAYCSISPWWISTYIPSMWISFYNFISSQKCRIKYRC</sequence>
<gene>
    <name evidence="3" type="ORF">S03H2_05620</name>
</gene>
<dbReference type="PANTHER" id="PTHR35788:SF1">
    <property type="entry name" value="EXPORTED PROTEIN"/>
    <property type="match status" value="1"/>
</dbReference>
<dbReference type="AlphaFoldDB" id="X1F3Y9"/>
<feature type="non-terminal residue" evidence="3">
    <location>
        <position position="1"/>
    </location>
</feature>
<keyword evidence="1" id="KW-0812">Transmembrane</keyword>
<proteinExistence type="predicted"/>
<keyword evidence="1" id="KW-1133">Transmembrane helix</keyword>
<dbReference type="InterPro" id="IPR052913">
    <property type="entry name" value="Glycopeptide_resist_protein"/>
</dbReference>
<accession>X1F3Y9</accession>
<evidence type="ECO:0000256" key="1">
    <source>
        <dbReference type="SAM" id="Phobius"/>
    </source>
</evidence>
<dbReference type="InterPro" id="IPR022029">
    <property type="entry name" value="YoaR-like_PG-bd"/>
</dbReference>
<name>X1F3Y9_9ZZZZ</name>
<feature type="transmembrane region" description="Helical" evidence="1">
    <location>
        <begin position="250"/>
        <end position="267"/>
    </location>
</feature>
<dbReference type="PANTHER" id="PTHR35788">
    <property type="entry name" value="EXPORTED PROTEIN-RELATED"/>
    <property type="match status" value="1"/>
</dbReference>